<keyword evidence="3" id="KW-1185">Reference proteome</keyword>
<organism evidence="2 3">
    <name type="scientific">Tilletia walkeri</name>
    <dbReference type="NCBI Taxonomy" id="117179"/>
    <lineage>
        <taxon>Eukaryota</taxon>
        <taxon>Fungi</taxon>
        <taxon>Dikarya</taxon>
        <taxon>Basidiomycota</taxon>
        <taxon>Ustilaginomycotina</taxon>
        <taxon>Exobasidiomycetes</taxon>
        <taxon>Tilletiales</taxon>
        <taxon>Tilletiaceae</taxon>
        <taxon>Tilletia</taxon>
    </lineage>
</organism>
<comment type="caution">
    <text evidence="2">The sequence shown here is derived from an EMBL/GenBank/DDBJ whole genome shotgun (WGS) entry which is preliminary data.</text>
</comment>
<protein>
    <submittedName>
        <fullName evidence="2">Uncharacterized protein</fullName>
    </submittedName>
</protein>
<evidence type="ECO:0000256" key="1">
    <source>
        <dbReference type="SAM" id="MobiDB-lite"/>
    </source>
</evidence>
<dbReference type="Proteomes" id="UP000078113">
    <property type="component" value="Unassembled WGS sequence"/>
</dbReference>
<feature type="region of interest" description="Disordered" evidence="1">
    <location>
        <begin position="111"/>
        <end position="130"/>
    </location>
</feature>
<name>A0A8X7N4S2_9BASI</name>
<accession>A0A8X7N4S2</accession>
<dbReference type="EMBL" id="LWDG02000436">
    <property type="protein sequence ID" value="KAE8265657.1"/>
    <property type="molecule type" value="Genomic_DNA"/>
</dbReference>
<evidence type="ECO:0000313" key="2">
    <source>
        <dbReference type="EMBL" id="KAE8265657.1"/>
    </source>
</evidence>
<reference evidence="2" key="2">
    <citation type="journal article" date="2019" name="IMA Fungus">
        <title>Genome sequencing and comparison of five Tilletia species to identify candidate genes for the detection of regulated species infecting wheat.</title>
        <authorList>
            <person name="Nguyen H.D.T."/>
            <person name="Sultana T."/>
            <person name="Kesanakurti P."/>
            <person name="Hambleton S."/>
        </authorList>
    </citation>
    <scope>NUCLEOTIDE SEQUENCE</scope>
    <source>
        <strain evidence="2">DAOMC 236422</strain>
    </source>
</reference>
<proteinExistence type="predicted"/>
<sequence>METSLQAPQKRCTDANNWIFSAGSVPTHPELKDFLRGSQRSINLVGFESINAAREAASKITFKNASGTAEAFGRGKESSVSVTKSPNYAQQLEEQRQQKMARYEAFQALLSHLDEDDEAGPSKKQKVEES</sequence>
<dbReference type="AlphaFoldDB" id="A0A8X7N4S2"/>
<evidence type="ECO:0000313" key="3">
    <source>
        <dbReference type="Proteomes" id="UP000078113"/>
    </source>
</evidence>
<reference evidence="2" key="1">
    <citation type="submission" date="2016-04" db="EMBL/GenBank/DDBJ databases">
        <authorList>
            <person name="Nguyen H.D."/>
            <person name="Samba Siva P."/>
            <person name="Cullis J."/>
            <person name="Levesque C.A."/>
            <person name="Hambleton S."/>
        </authorList>
    </citation>
    <scope>NUCLEOTIDE SEQUENCE</scope>
    <source>
        <strain evidence="2">DAOMC 236422</strain>
    </source>
</reference>
<gene>
    <name evidence="2" type="ORF">A4X09_0g6569</name>
</gene>